<dbReference type="EMBL" id="BDDD01001161">
    <property type="protein sequence ID" value="GAV73867.1"/>
    <property type="molecule type" value="Genomic_DNA"/>
</dbReference>
<dbReference type="InterPro" id="IPR012337">
    <property type="entry name" value="RNaseH-like_sf"/>
</dbReference>
<dbReference type="GO" id="GO:0003676">
    <property type="term" value="F:nucleic acid binding"/>
    <property type="evidence" value="ECO:0007669"/>
    <property type="project" value="InterPro"/>
</dbReference>
<evidence type="ECO:0000313" key="2">
    <source>
        <dbReference type="EMBL" id="GAV73867.1"/>
    </source>
</evidence>
<dbReference type="InterPro" id="IPR002156">
    <property type="entry name" value="RNaseH_domain"/>
</dbReference>
<dbReference type="Pfam" id="PF13456">
    <property type="entry name" value="RVT_3"/>
    <property type="match status" value="1"/>
</dbReference>
<dbReference type="PANTHER" id="PTHR48475">
    <property type="entry name" value="RIBONUCLEASE H"/>
    <property type="match status" value="1"/>
</dbReference>
<dbReference type="Gene3D" id="3.30.420.10">
    <property type="entry name" value="Ribonuclease H-like superfamily/Ribonuclease H"/>
    <property type="match status" value="1"/>
</dbReference>
<dbReference type="SUPFAM" id="SSF53098">
    <property type="entry name" value="Ribonuclease H-like"/>
    <property type="match status" value="1"/>
</dbReference>
<dbReference type="GO" id="GO:0004523">
    <property type="term" value="F:RNA-DNA hybrid ribonuclease activity"/>
    <property type="evidence" value="ECO:0007669"/>
    <property type="project" value="InterPro"/>
</dbReference>
<gene>
    <name evidence="2" type="ORF">CFOL_v3_17350</name>
</gene>
<evidence type="ECO:0000259" key="1">
    <source>
        <dbReference type="Pfam" id="PF13456"/>
    </source>
</evidence>
<dbReference type="Proteomes" id="UP000187406">
    <property type="component" value="Unassembled WGS sequence"/>
</dbReference>
<reference evidence="3" key="1">
    <citation type="submission" date="2016-04" db="EMBL/GenBank/DDBJ databases">
        <title>Cephalotus genome sequencing.</title>
        <authorList>
            <person name="Fukushima K."/>
            <person name="Hasebe M."/>
            <person name="Fang X."/>
        </authorList>
    </citation>
    <scope>NUCLEOTIDE SEQUENCE [LARGE SCALE GENOMIC DNA]</scope>
    <source>
        <strain evidence="3">cv. St1</strain>
    </source>
</reference>
<accession>A0A1Q3C0U5</accession>
<dbReference type="InParanoid" id="A0A1Q3C0U5"/>
<keyword evidence="3" id="KW-1185">Reference proteome</keyword>
<organism evidence="2 3">
    <name type="scientific">Cephalotus follicularis</name>
    <name type="common">Albany pitcher plant</name>
    <dbReference type="NCBI Taxonomy" id="3775"/>
    <lineage>
        <taxon>Eukaryota</taxon>
        <taxon>Viridiplantae</taxon>
        <taxon>Streptophyta</taxon>
        <taxon>Embryophyta</taxon>
        <taxon>Tracheophyta</taxon>
        <taxon>Spermatophyta</taxon>
        <taxon>Magnoliopsida</taxon>
        <taxon>eudicotyledons</taxon>
        <taxon>Gunneridae</taxon>
        <taxon>Pentapetalae</taxon>
        <taxon>rosids</taxon>
        <taxon>fabids</taxon>
        <taxon>Oxalidales</taxon>
        <taxon>Cephalotaceae</taxon>
        <taxon>Cephalotus</taxon>
    </lineage>
</organism>
<dbReference type="OrthoDB" id="1166700at2759"/>
<name>A0A1Q3C0U5_CEPFO</name>
<protein>
    <submittedName>
        <fullName evidence="2">RVT_3 domain-containing protein</fullName>
    </submittedName>
</protein>
<evidence type="ECO:0000313" key="3">
    <source>
        <dbReference type="Proteomes" id="UP000187406"/>
    </source>
</evidence>
<proteinExistence type="predicted"/>
<dbReference type="PANTHER" id="PTHR48475:SF2">
    <property type="entry name" value="RIBONUCLEASE H"/>
    <property type="match status" value="1"/>
</dbReference>
<dbReference type="CDD" id="cd09279">
    <property type="entry name" value="RNase_HI_like"/>
    <property type="match status" value="1"/>
</dbReference>
<sequence>MNKPLWQVLQKPKTLERLVKWSVELGEYDIQYEPRPTVKAQVIVDFIIEYTPTKVKIEGGKEDILENDFWSLYVDGFLSFNRSGAGLVLISPDRWILQYAPRFQFKATNKKEEYEAVIKGLILAKHLKVQKIRVFSNSQLMINQINGEYEARDKEMIKYLSKV</sequence>
<feature type="domain" description="RNase H type-1" evidence="1">
    <location>
        <begin position="81"/>
        <end position="162"/>
    </location>
</feature>
<comment type="caution">
    <text evidence="2">The sequence shown here is derived from an EMBL/GenBank/DDBJ whole genome shotgun (WGS) entry which is preliminary data.</text>
</comment>
<dbReference type="AlphaFoldDB" id="A0A1Q3C0U5"/>
<dbReference type="InterPro" id="IPR036397">
    <property type="entry name" value="RNaseH_sf"/>
</dbReference>